<dbReference type="PANTHER" id="PTHR43372:SF4">
    <property type="entry name" value="FATTY-ACID AMIDE HYDROLASE 2"/>
    <property type="match status" value="1"/>
</dbReference>
<evidence type="ECO:0000259" key="1">
    <source>
        <dbReference type="Pfam" id="PF01425"/>
    </source>
</evidence>
<accession>A0A381YZU6</accession>
<dbReference type="GO" id="GO:0012505">
    <property type="term" value="C:endomembrane system"/>
    <property type="evidence" value="ECO:0007669"/>
    <property type="project" value="TreeGrafter"/>
</dbReference>
<organism evidence="2">
    <name type="scientific">marine metagenome</name>
    <dbReference type="NCBI Taxonomy" id="408172"/>
    <lineage>
        <taxon>unclassified sequences</taxon>
        <taxon>metagenomes</taxon>
        <taxon>ecological metagenomes</taxon>
    </lineage>
</organism>
<feature type="domain" description="Amidase" evidence="1">
    <location>
        <begin position="26"/>
        <end position="446"/>
    </location>
</feature>
<dbReference type="AlphaFoldDB" id="A0A381YZU6"/>
<dbReference type="InterPro" id="IPR036928">
    <property type="entry name" value="AS_sf"/>
</dbReference>
<dbReference type="EMBL" id="UINC01019372">
    <property type="protein sequence ID" value="SVA81997.1"/>
    <property type="molecule type" value="Genomic_DNA"/>
</dbReference>
<dbReference type="Gene3D" id="3.90.1300.10">
    <property type="entry name" value="Amidase signature (AS) domain"/>
    <property type="match status" value="1"/>
</dbReference>
<dbReference type="SUPFAM" id="SSF75304">
    <property type="entry name" value="Amidase signature (AS) enzymes"/>
    <property type="match status" value="1"/>
</dbReference>
<protein>
    <recommendedName>
        <fullName evidence="1">Amidase domain-containing protein</fullName>
    </recommendedName>
</protein>
<dbReference type="PANTHER" id="PTHR43372">
    <property type="entry name" value="FATTY-ACID AMIDE HYDROLASE"/>
    <property type="match status" value="1"/>
</dbReference>
<gene>
    <name evidence="2" type="ORF">METZ01_LOCUS134851</name>
</gene>
<dbReference type="Pfam" id="PF01425">
    <property type="entry name" value="Amidase"/>
    <property type="match status" value="1"/>
</dbReference>
<name>A0A381YZU6_9ZZZZ</name>
<dbReference type="InterPro" id="IPR052739">
    <property type="entry name" value="FAAH2"/>
</dbReference>
<dbReference type="InterPro" id="IPR023631">
    <property type="entry name" value="Amidase_dom"/>
</dbReference>
<proteinExistence type="predicted"/>
<evidence type="ECO:0000313" key="2">
    <source>
        <dbReference type="EMBL" id="SVA81997.1"/>
    </source>
</evidence>
<sequence length="466" mass="49820">MGIDVNQSSAVDIGKAIASKEITSREAVEKCIERINKINPSINAVVQDCYERALSEADSLDIELAQGIARGPLHGVPMTLKDSLDTKEVITTWATLGRQNEVPEADATLVSRLREAGSILLGKTNTPELTLAADTDNLVYGRTKNPYDTNLSPGGSSGGAAAIIATGGSPFDIGSDTGGSIRIPSHSCGIAGIKPTSGRVPRTGHCISYALGATESLTQNGPMARYVRDLNPILKVISGPDFKDPYIVPMPIGDPGEIDIKGMRIAFHTDNGLMSPTQEVSDVVRDVASGLQDRGAATVEILPDPLIMLKQIDGRNGTGDGREWVRRILKEAGTSQFSPFIENRLEEASEIPTSEFTEVLEMVDHYRSRMIQFMKDFDVILCPASAKPAVGPGESFLPENKFLYSYTSAFNVTGWPAGVVRGGTSSSNLPIAVQVVGKPWREDIVLSVLETVEEITGGWIAPASVL</sequence>
<reference evidence="2" key="1">
    <citation type="submission" date="2018-05" db="EMBL/GenBank/DDBJ databases">
        <authorList>
            <person name="Lanie J.A."/>
            <person name="Ng W.-L."/>
            <person name="Kazmierczak K.M."/>
            <person name="Andrzejewski T.M."/>
            <person name="Davidsen T.M."/>
            <person name="Wayne K.J."/>
            <person name="Tettelin H."/>
            <person name="Glass J.I."/>
            <person name="Rusch D."/>
            <person name="Podicherti R."/>
            <person name="Tsui H.-C.T."/>
            <person name="Winkler M.E."/>
        </authorList>
    </citation>
    <scope>NUCLEOTIDE SEQUENCE</scope>
</reference>